<reference evidence="9" key="1">
    <citation type="journal article" date="2020" name="mSystems">
        <title>Genome- and Community-Level Interaction Insights into Carbon Utilization and Element Cycling Functions of Hydrothermarchaeota in Hydrothermal Sediment.</title>
        <authorList>
            <person name="Zhou Z."/>
            <person name="Liu Y."/>
            <person name="Xu W."/>
            <person name="Pan J."/>
            <person name="Luo Z.H."/>
            <person name="Li M."/>
        </authorList>
    </citation>
    <scope>NUCLEOTIDE SEQUENCE [LARGE SCALE GENOMIC DNA]</scope>
    <source>
        <strain evidence="9">SpSt-381</strain>
    </source>
</reference>
<dbReference type="Pfam" id="PF12704">
    <property type="entry name" value="MacB_PCD"/>
    <property type="match status" value="1"/>
</dbReference>
<comment type="subcellular location">
    <subcellularLocation>
        <location evidence="1">Cell membrane</location>
        <topology evidence="1">Multi-pass membrane protein</topology>
    </subcellularLocation>
</comment>
<feature type="transmembrane region" description="Helical" evidence="6">
    <location>
        <begin position="6"/>
        <end position="27"/>
    </location>
</feature>
<evidence type="ECO:0000313" key="9">
    <source>
        <dbReference type="EMBL" id="HGZ42620.1"/>
    </source>
</evidence>
<dbReference type="InterPro" id="IPR051125">
    <property type="entry name" value="ABC-4/HrtB_transporter"/>
</dbReference>
<feature type="domain" description="ABC3 transporter permease C-terminal" evidence="7">
    <location>
        <begin position="311"/>
        <end position="425"/>
    </location>
</feature>
<dbReference type="EMBL" id="DSQF01000008">
    <property type="protein sequence ID" value="HGZ42620.1"/>
    <property type="molecule type" value="Genomic_DNA"/>
</dbReference>
<proteinExistence type="predicted"/>
<comment type="caution">
    <text evidence="9">The sequence shown here is derived from an EMBL/GenBank/DDBJ whole genome shotgun (WGS) entry which is preliminary data.</text>
</comment>
<accession>A0A832MJ75</accession>
<dbReference type="Pfam" id="PF02687">
    <property type="entry name" value="FtsX"/>
    <property type="match status" value="1"/>
</dbReference>
<evidence type="ECO:0000256" key="2">
    <source>
        <dbReference type="ARBA" id="ARBA00022475"/>
    </source>
</evidence>
<evidence type="ECO:0000256" key="6">
    <source>
        <dbReference type="SAM" id="Phobius"/>
    </source>
</evidence>
<evidence type="ECO:0000256" key="3">
    <source>
        <dbReference type="ARBA" id="ARBA00022692"/>
    </source>
</evidence>
<organism evidence="9">
    <name type="scientific">Eiseniibacteriota bacterium</name>
    <dbReference type="NCBI Taxonomy" id="2212470"/>
    <lineage>
        <taxon>Bacteria</taxon>
        <taxon>Candidatus Eiseniibacteriota</taxon>
    </lineage>
</organism>
<evidence type="ECO:0000256" key="5">
    <source>
        <dbReference type="ARBA" id="ARBA00023136"/>
    </source>
</evidence>
<feature type="transmembrane region" description="Helical" evidence="6">
    <location>
        <begin position="395"/>
        <end position="417"/>
    </location>
</feature>
<keyword evidence="5 6" id="KW-0472">Membrane</keyword>
<evidence type="ECO:0000259" key="8">
    <source>
        <dbReference type="Pfam" id="PF12704"/>
    </source>
</evidence>
<feature type="transmembrane region" description="Helical" evidence="6">
    <location>
        <begin position="307"/>
        <end position="329"/>
    </location>
</feature>
<dbReference type="PANTHER" id="PTHR43738">
    <property type="entry name" value="ABC TRANSPORTER, MEMBRANE PROTEIN"/>
    <property type="match status" value="1"/>
</dbReference>
<evidence type="ECO:0000259" key="7">
    <source>
        <dbReference type="Pfam" id="PF02687"/>
    </source>
</evidence>
<dbReference type="AlphaFoldDB" id="A0A832MJ75"/>
<keyword evidence="3 6" id="KW-0812">Transmembrane</keyword>
<name>A0A832MJ75_UNCEI</name>
<keyword evidence="4 6" id="KW-1133">Transmembrane helix</keyword>
<dbReference type="PANTHER" id="PTHR43738:SF3">
    <property type="entry name" value="ABC TRANSPORTER PERMEASE"/>
    <property type="match status" value="1"/>
</dbReference>
<feature type="transmembrane region" description="Helical" evidence="6">
    <location>
        <begin position="350"/>
        <end position="375"/>
    </location>
</feature>
<feature type="domain" description="MacB-like periplasmic core" evidence="8">
    <location>
        <begin position="56"/>
        <end position="277"/>
    </location>
</feature>
<dbReference type="GO" id="GO:0005886">
    <property type="term" value="C:plasma membrane"/>
    <property type="evidence" value="ECO:0007669"/>
    <property type="project" value="UniProtKB-SubCell"/>
</dbReference>
<evidence type="ECO:0000256" key="4">
    <source>
        <dbReference type="ARBA" id="ARBA00022989"/>
    </source>
</evidence>
<sequence>MSPDAVLRMLVPLAAVVAVPLGLWLVARLSDAVQARFTLSPLTMVFMNLSRNKVRTLLTTLSVTVALFLFCTLGGVLDTLDASIEVGSRSRLVTRNAISLVFPVPFAYRDRIAAVPGVREVGIQNWFGGQDPVNPRNFYAQFAVDERFLRIYRREMDIVEATQPQAARPVPEGVDPRLAGYLEDRTGAIVGRALMTKMGWRLGQRVTVNGTIYPGTWEFTIRAVYAARQRSFGEEVLYFPFDYLDQRGMAGSKQVGIYVIDVDDPARSAAVARAVDALFENSSAATRTESEQAFQAGFVSMYGNVPFVLRVIGLAIVFAILLIAANTMVMSIRERTTEFGVLKTLGFRDGTVFGLVLAEAAVITLGGGVLGALLAKFLIEWSGFNFGGFLPPMSVYWTTVIAGIAISFAVGAVSGLIPAWQASRLRIVDALRRVD</sequence>
<dbReference type="InterPro" id="IPR003838">
    <property type="entry name" value="ABC3_permease_C"/>
</dbReference>
<protein>
    <submittedName>
        <fullName evidence="9">ABC transporter permease</fullName>
    </submittedName>
</protein>
<evidence type="ECO:0000256" key="1">
    <source>
        <dbReference type="ARBA" id="ARBA00004651"/>
    </source>
</evidence>
<feature type="transmembrane region" description="Helical" evidence="6">
    <location>
        <begin position="57"/>
        <end position="77"/>
    </location>
</feature>
<dbReference type="InterPro" id="IPR025857">
    <property type="entry name" value="MacB_PCD"/>
</dbReference>
<gene>
    <name evidence="9" type="ORF">ENR23_04200</name>
</gene>
<keyword evidence="2" id="KW-1003">Cell membrane</keyword>